<evidence type="ECO:0000256" key="1">
    <source>
        <dbReference type="SAM" id="MobiDB-lite"/>
    </source>
</evidence>
<sequence>MALRGVSSWIGMRCSAARSPIVAVSAPVTARLLCGPNDTDAPAPCRILPSSTCPGDRTRMSRRKRLARSSIEVSAINLPRPMMSTWSTVWAISLIKWLDSSTVRPSEASVRIRSRAQRMPSASSPFTGSSRRTTPGSPSSAAAMPSRCRIPSEKPPMRLCATSCSPTCSSSVMILEEPMRWLRARQASWLNAVRPGCTAPASSSAPTSYSGRLISAYRRPLTRATPDVAS</sequence>
<accession>A0A2U9KD58</accession>
<name>A0A2U9KD58_9ACTN</name>
<reference evidence="2" key="1">
    <citation type="submission" date="2018-04" db="EMBL/GenBank/DDBJ databases">
        <title>Secondary Metabolite Response of Diverse Hypogean Actinomycetes to Chemical and Biological Stimuli.</title>
        <authorList>
            <person name="Covington B.C."/>
            <person name="Spraggins J.M."/>
            <person name="Ynigex-Gutierrez A.E."/>
            <person name="Bachmann B.O."/>
        </authorList>
    </citation>
    <scope>NUCLEOTIDE SEQUENCE</scope>
    <source>
        <strain evidence="2">Kd35</strain>
    </source>
</reference>
<dbReference type="AlphaFoldDB" id="A0A2U9KD58"/>
<evidence type="ECO:0000313" key="2">
    <source>
        <dbReference type="EMBL" id="AWS27356.1"/>
    </source>
</evidence>
<organism evidence="2">
    <name type="scientific">Streptosporangium sp. KD35</name>
    <dbReference type="NCBI Taxonomy" id="2162663"/>
    <lineage>
        <taxon>Bacteria</taxon>
        <taxon>Bacillati</taxon>
        <taxon>Actinomycetota</taxon>
        <taxon>Actinomycetes</taxon>
        <taxon>Streptosporangiales</taxon>
        <taxon>Streptosporangiaceae</taxon>
        <taxon>Streptosporangium</taxon>
    </lineage>
</organism>
<proteinExistence type="predicted"/>
<feature type="region of interest" description="Disordered" evidence="1">
    <location>
        <begin position="109"/>
        <end position="148"/>
    </location>
</feature>
<dbReference type="EMBL" id="MH203088">
    <property type="protein sequence ID" value="AWS27356.1"/>
    <property type="molecule type" value="Genomic_DNA"/>
</dbReference>
<protein>
    <submittedName>
        <fullName evidence="2">FunJ5</fullName>
    </submittedName>
</protein>
<feature type="compositionally biased region" description="Low complexity" evidence="1">
    <location>
        <begin position="127"/>
        <end position="146"/>
    </location>
</feature>